<dbReference type="AlphaFoldDB" id="A0A8B8E1F7"/>
<dbReference type="Proteomes" id="UP000694844">
    <property type="component" value="Chromosome 4"/>
</dbReference>
<keyword evidence="1" id="KW-1185">Reference proteome</keyword>
<organism evidence="1 2">
    <name type="scientific">Crassostrea virginica</name>
    <name type="common">Eastern oyster</name>
    <dbReference type="NCBI Taxonomy" id="6565"/>
    <lineage>
        <taxon>Eukaryota</taxon>
        <taxon>Metazoa</taxon>
        <taxon>Spiralia</taxon>
        <taxon>Lophotrochozoa</taxon>
        <taxon>Mollusca</taxon>
        <taxon>Bivalvia</taxon>
        <taxon>Autobranchia</taxon>
        <taxon>Pteriomorphia</taxon>
        <taxon>Ostreida</taxon>
        <taxon>Ostreoidea</taxon>
        <taxon>Ostreidae</taxon>
        <taxon>Crassostrea</taxon>
    </lineage>
</organism>
<dbReference type="RefSeq" id="XP_022333633.1">
    <property type="nucleotide sequence ID" value="XM_022477925.1"/>
</dbReference>
<gene>
    <name evidence="2" type="primary">LOC111130715</name>
</gene>
<sequence length="340" mass="31594">MALIKCVDTELPYRRTTFAKMIAAVSFLCFVAGSLAIPVPTDYYPKSGCGQYGCSNGHGAQGINGGLIGINSNGFESSMLGFDGGNSAAAAASAAASGLGSAAAAAAAAASGQQGIFGLNNGFNGEFGFNGGNSAAAASAAASGMNAAAAAAAAAAGSSGHGHYVGYQGTGQQYIGSYDGIIAPQGPYVQYQQQFGGIGGSAAASAAAAASQQGAAAAAAAAAGRNAAAAAAAAAGRNAAAAAAAAASGAGMGSQFGFGGLTGSQFNGQIGGHSGYFPGVPVFGQNSGASAAASAAASNNAAAAAAAAAASGSNGFINGGIIGGSSGIIGPQVLPGRKVY</sequence>
<dbReference type="KEGG" id="cvn:111130715"/>
<dbReference type="GeneID" id="111130715"/>
<protein>
    <submittedName>
        <fullName evidence="2">Spidroin-1-like</fullName>
    </submittedName>
</protein>
<evidence type="ECO:0000313" key="1">
    <source>
        <dbReference type="Proteomes" id="UP000694844"/>
    </source>
</evidence>
<accession>A0A8B8E1F7</accession>
<name>A0A8B8E1F7_CRAVI</name>
<proteinExistence type="predicted"/>
<reference evidence="2" key="1">
    <citation type="submission" date="2025-08" db="UniProtKB">
        <authorList>
            <consortium name="RefSeq"/>
        </authorList>
    </citation>
    <scope>IDENTIFICATION</scope>
    <source>
        <tissue evidence="2">Whole sample</tissue>
    </source>
</reference>
<evidence type="ECO:0000313" key="2">
    <source>
        <dbReference type="RefSeq" id="XP_022333633.1"/>
    </source>
</evidence>